<evidence type="ECO:0000256" key="1">
    <source>
        <dbReference type="SAM" id="MobiDB-lite"/>
    </source>
</evidence>
<feature type="compositionally biased region" description="Low complexity" evidence="1">
    <location>
        <begin position="81"/>
        <end position="96"/>
    </location>
</feature>
<feature type="region of interest" description="Disordered" evidence="1">
    <location>
        <begin position="63"/>
        <end position="96"/>
    </location>
</feature>
<sequence length="96" mass="10657">MAHRVNQHESFATAVLSDQQFEELKELLRPGHELATIMLEDFKRQREERAAYEAQAKEAAAAREAAERAAAEQAKSKQGGEQDNQQSGQSDQGSQS</sequence>
<evidence type="ECO:0000313" key="3">
    <source>
        <dbReference type="Proteomes" id="UP000199245"/>
    </source>
</evidence>
<dbReference type="Proteomes" id="UP000199245">
    <property type="component" value="Unassembled WGS sequence"/>
</dbReference>
<protein>
    <submittedName>
        <fullName evidence="2">Uncharacterized protein</fullName>
    </submittedName>
</protein>
<dbReference type="EMBL" id="FMZW01000017">
    <property type="protein sequence ID" value="SDD95230.1"/>
    <property type="molecule type" value="Genomic_DNA"/>
</dbReference>
<reference evidence="2 3" key="1">
    <citation type="submission" date="2016-10" db="EMBL/GenBank/DDBJ databases">
        <authorList>
            <person name="de Groot N.N."/>
        </authorList>
    </citation>
    <scope>NUCLEOTIDE SEQUENCE [LARGE SCALE GENOMIC DNA]</scope>
    <source>
        <strain evidence="2 3">R5</strain>
    </source>
</reference>
<gene>
    <name evidence="2" type="ORF">SAMN05216337_1017139</name>
</gene>
<accession>A0A1G6YXZ0</accession>
<name>A0A1G6YXZ0_9BRAD</name>
<evidence type="ECO:0000313" key="2">
    <source>
        <dbReference type="EMBL" id="SDD95230.1"/>
    </source>
</evidence>
<dbReference type="AlphaFoldDB" id="A0A1G6YXZ0"/>
<organism evidence="2 3">
    <name type="scientific">Bradyrhizobium brasilense</name>
    <dbReference type="NCBI Taxonomy" id="1419277"/>
    <lineage>
        <taxon>Bacteria</taxon>
        <taxon>Pseudomonadati</taxon>
        <taxon>Pseudomonadota</taxon>
        <taxon>Alphaproteobacteria</taxon>
        <taxon>Hyphomicrobiales</taxon>
        <taxon>Nitrobacteraceae</taxon>
        <taxon>Bradyrhizobium</taxon>
    </lineage>
</organism>
<dbReference type="RefSeq" id="WP_092084071.1">
    <property type="nucleotide sequence ID" value="NZ_FMZW01000017.1"/>
</dbReference>
<feature type="compositionally biased region" description="Basic and acidic residues" evidence="1">
    <location>
        <begin position="63"/>
        <end position="80"/>
    </location>
</feature>
<proteinExistence type="predicted"/>